<dbReference type="GO" id="GO:0016042">
    <property type="term" value="P:lipid catabolic process"/>
    <property type="evidence" value="ECO:0007669"/>
    <property type="project" value="UniProtKB-UniRule"/>
</dbReference>
<comment type="caution">
    <text evidence="6">The sequence shown here is derived from an EMBL/GenBank/DDBJ whole genome shotgun (WGS) entry which is preliminary data.</text>
</comment>
<keyword evidence="2 4" id="KW-0442">Lipid degradation</keyword>
<dbReference type="Gene3D" id="3.40.1090.10">
    <property type="entry name" value="Cytosolic phospholipase A2 catalytic domain"/>
    <property type="match status" value="1"/>
</dbReference>
<dbReference type="InterPro" id="IPR016035">
    <property type="entry name" value="Acyl_Trfase/lysoPLipase"/>
</dbReference>
<dbReference type="EMBL" id="VBPA01000075">
    <property type="protein sequence ID" value="TMQ72153.1"/>
    <property type="molecule type" value="Genomic_DNA"/>
</dbReference>
<proteinExistence type="predicted"/>
<dbReference type="GO" id="GO:0016787">
    <property type="term" value="F:hydrolase activity"/>
    <property type="evidence" value="ECO:0007669"/>
    <property type="project" value="UniProtKB-UniRule"/>
</dbReference>
<feature type="active site" description="Proton acceptor" evidence="4">
    <location>
        <position position="215"/>
    </location>
</feature>
<protein>
    <submittedName>
        <fullName evidence="6">Patatin</fullName>
    </submittedName>
</protein>
<accession>A0A538U8D0</accession>
<keyword evidence="3 4" id="KW-0443">Lipid metabolism</keyword>
<comment type="caution">
    <text evidence="4">Lacks conserved residue(s) required for the propagation of feature annotation.</text>
</comment>
<evidence type="ECO:0000256" key="4">
    <source>
        <dbReference type="PROSITE-ProRule" id="PRU01161"/>
    </source>
</evidence>
<dbReference type="AlphaFoldDB" id="A0A538U8D0"/>
<keyword evidence="1 4" id="KW-0378">Hydrolase</keyword>
<dbReference type="InterPro" id="IPR002641">
    <property type="entry name" value="PNPLA_dom"/>
</dbReference>
<reference evidence="6 7" key="1">
    <citation type="journal article" date="2019" name="Nat. Microbiol.">
        <title>Mediterranean grassland soil C-N compound turnover is dependent on rainfall and depth, and is mediated by genomically divergent microorganisms.</title>
        <authorList>
            <person name="Diamond S."/>
            <person name="Andeer P.F."/>
            <person name="Li Z."/>
            <person name="Crits-Christoph A."/>
            <person name="Burstein D."/>
            <person name="Anantharaman K."/>
            <person name="Lane K.R."/>
            <person name="Thomas B.C."/>
            <person name="Pan C."/>
            <person name="Northen T.R."/>
            <person name="Banfield J.F."/>
        </authorList>
    </citation>
    <scope>NUCLEOTIDE SEQUENCE [LARGE SCALE GENOMIC DNA]</scope>
    <source>
        <strain evidence="6">WS_10</strain>
    </source>
</reference>
<evidence type="ECO:0000259" key="5">
    <source>
        <dbReference type="PROSITE" id="PS51635"/>
    </source>
</evidence>
<evidence type="ECO:0000313" key="7">
    <source>
        <dbReference type="Proteomes" id="UP000319836"/>
    </source>
</evidence>
<evidence type="ECO:0000313" key="6">
    <source>
        <dbReference type="EMBL" id="TMQ72153.1"/>
    </source>
</evidence>
<dbReference type="PROSITE" id="PS51635">
    <property type="entry name" value="PNPLA"/>
    <property type="match status" value="1"/>
</dbReference>
<dbReference type="InterPro" id="IPR050301">
    <property type="entry name" value="NTE"/>
</dbReference>
<dbReference type="PANTHER" id="PTHR14226:SF57">
    <property type="entry name" value="BLR7027 PROTEIN"/>
    <property type="match status" value="1"/>
</dbReference>
<feature type="short sequence motif" description="GXSXG" evidence="4">
    <location>
        <begin position="47"/>
        <end position="51"/>
    </location>
</feature>
<evidence type="ECO:0000256" key="1">
    <source>
        <dbReference type="ARBA" id="ARBA00022801"/>
    </source>
</evidence>
<feature type="active site" description="Nucleophile" evidence="4">
    <location>
        <position position="49"/>
    </location>
</feature>
<feature type="domain" description="PNPLA" evidence="5">
    <location>
        <begin position="14"/>
        <end position="228"/>
    </location>
</feature>
<evidence type="ECO:0000256" key="3">
    <source>
        <dbReference type="ARBA" id="ARBA00023098"/>
    </source>
</evidence>
<dbReference type="PANTHER" id="PTHR14226">
    <property type="entry name" value="NEUROPATHY TARGET ESTERASE/SWISS CHEESE D.MELANOGASTER"/>
    <property type="match status" value="1"/>
</dbReference>
<dbReference type="SUPFAM" id="SSF52151">
    <property type="entry name" value="FabD/lysophospholipase-like"/>
    <property type="match status" value="1"/>
</dbReference>
<organism evidence="6 7">
    <name type="scientific">Eiseniibacteriota bacterium</name>
    <dbReference type="NCBI Taxonomy" id="2212470"/>
    <lineage>
        <taxon>Bacteria</taxon>
        <taxon>Candidatus Eiseniibacteriota</taxon>
    </lineage>
</organism>
<name>A0A538U8D0_UNCEI</name>
<evidence type="ECO:0000256" key="2">
    <source>
        <dbReference type="ARBA" id="ARBA00022963"/>
    </source>
</evidence>
<gene>
    <name evidence="6" type="ORF">E6K80_03470</name>
</gene>
<dbReference type="Pfam" id="PF01734">
    <property type="entry name" value="Patatin"/>
    <property type="match status" value="1"/>
</dbReference>
<dbReference type="Proteomes" id="UP000319836">
    <property type="component" value="Unassembled WGS sequence"/>
</dbReference>
<sequence>MTGGPSMNRPRLALVFGGGGARAAYQVGFLRWLARRMPDLDIPVLTGVSMGAINAVHLARSAAPLPQSVHDLASLWKRFTTDRVARSDWGWIGSAFVRLAARVVGARPDAQPSAPLDTRPLSAFLREALECDGERIQGIAENLAVGRLAGVAITTSDLASGSSTTWIQAREAAAWRDGAGLRGVDTVLTLDHLMATMAVPLLFPAVRLDRSWHADGVIRQSAPLLPAMRLGADRIVSISCRHVRDSAAEPDEVGAAGYPALAQIGGVLLHSVLESMLDVNARLLTEIQALRRRLPEQDRPEEPTAAVLVMRPSRDLGEMAMAYETRLPLSSRLFAGGMGRGNAKNLDLYSNLVFHPEYVGALIDLGERDAEARRSEIEALIAGP</sequence>